<gene>
    <name evidence="3" type="ORF">NA57DRAFT_52324</name>
</gene>
<evidence type="ECO:0000313" key="3">
    <source>
        <dbReference type="EMBL" id="KAF2102771.1"/>
    </source>
</evidence>
<proteinExistence type="predicted"/>
<dbReference type="GO" id="GO:0008270">
    <property type="term" value="F:zinc ion binding"/>
    <property type="evidence" value="ECO:0007669"/>
    <property type="project" value="InterPro"/>
</dbReference>
<dbReference type="InterPro" id="IPR036864">
    <property type="entry name" value="Zn2-C6_fun-type_DNA-bd_sf"/>
</dbReference>
<dbReference type="SUPFAM" id="SSF57701">
    <property type="entry name" value="Zn2/Cys6 DNA-binding domain"/>
    <property type="match status" value="1"/>
</dbReference>
<dbReference type="Pfam" id="PF11951">
    <property type="entry name" value="Fungal_trans_2"/>
    <property type="match status" value="1"/>
</dbReference>
<dbReference type="Proteomes" id="UP000799772">
    <property type="component" value="Unassembled WGS sequence"/>
</dbReference>
<dbReference type="OrthoDB" id="10261408at2759"/>
<dbReference type="PROSITE" id="PS50048">
    <property type="entry name" value="ZN2_CY6_FUNGAL_2"/>
    <property type="match status" value="1"/>
</dbReference>
<dbReference type="SMART" id="SM00066">
    <property type="entry name" value="GAL4"/>
    <property type="match status" value="1"/>
</dbReference>
<dbReference type="PANTHER" id="PTHR47784">
    <property type="entry name" value="STEROL UPTAKE CONTROL PROTEIN 2"/>
    <property type="match status" value="1"/>
</dbReference>
<keyword evidence="4" id="KW-1185">Reference proteome</keyword>
<organism evidence="3 4">
    <name type="scientific">Rhizodiscina lignyota</name>
    <dbReference type="NCBI Taxonomy" id="1504668"/>
    <lineage>
        <taxon>Eukaryota</taxon>
        <taxon>Fungi</taxon>
        <taxon>Dikarya</taxon>
        <taxon>Ascomycota</taxon>
        <taxon>Pezizomycotina</taxon>
        <taxon>Dothideomycetes</taxon>
        <taxon>Pleosporomycetidae</taxon>
        <taxon>Aulographales</taxon>
        <taxon>Rhizodiscinaceae</taxon>
        <taxon>Rhizodiscina</taxon>
    </lineage>
</organism>
<dbReference type="PANTHER" id="PTHR47784:SF7">
    <property type="entry name" value="ZN(II)2CYS6 TRANSCRIPTION FACTOR (EUROFUNG)"/>
    <property type="match status" value="1"/>
</dbReference>
<evidence type="ECO:0000313" key="4">
    <source>
        <dbReference type="Proteomes" id="UP000799772"/>
    </source>
</evidence>
<dbReference type="AlphaFoldDB" id="A0A9P4IJJ0"/>
<accession>A0A9P4IJJ0</accession>
<evidence type="ECO:0000259" key="2">
    <source>
        <dbReference type="PROSITE" id="PS50048"/>
    </source>
</evidence>
<dbReference type="CDD" id="cd00067">
    <property type="entry name" value="GAL4"/>
    <property type="match status" value="1"/>
</dbReference>
<dbReference type="EMBL" id="ML978122">
    <property type="protein sequence ID" value="KAF2102771.1"/>
    <property type="molecule type" value="Genomic_DNA"/>
</dbReference>
<keyword evidence="1" id="KW-0539">Nucleus</keyword>
<protein>
    <recommendedName>
        <fullName evidence="2">Zn(2)-C6 fungal-type domain-containing protein</fullName>
    </recommendedName>
</protein>
<comment type="caution">
    <text evidence="3">The sequence shown here is derived from an EMBL/GenBank/DDBJ whole genome shotgun (WGS) entry which is preliminary data.</text>
</comment>
<sequence length="397" mass="43675">MTSGGSRKLHSKSRLGCKPCKKRRIKCDGRGPSCANCERRKVVCEYADLTPPPPSTISSLVQTITPLSTGMSDLSIISPVLKPSSTKPLHARELELLHYWSTTTSLTLAVDRGPETAHIWQAVVPQLAQTNPFLLHSVLGLSAAHVASQHHDPATSAVYRSVAHQHHGQAAVGFLRASAAPASAVLPFSTLTMLTMLALLPVSSSRAADLDNFIQWLLFLRRSVAFIKSHANPGEAANAHETAGLVAHLHRPERLPRALLDPETLDLALVASLNRLSSLIGTSHTASNDADTLRLAIKQTKLWFRLVPPRPKSITYIVLWVSTMSDDFFALLSRHIPIALALLAHWVVPLYHAPQRWFMSDWPRRVTMAIFEELKAAGILDSVAWVFREMDILESQI</sequence>
<dbReference type="PROSITE" id="PS00463">
    <property type="entry name" value="ZN2_CY6_FUNGAL_1"/>
    <property type="match status" value="1"/>
</dbReference>
<dbReference type="Gene3D" id="4.10.240.10">
    <property type="entry name" value="Zn(2)-C6 fungal-type DNA-binding domain"/>
    <property type="match status" value="1"/>
</dbReference>
<name>A0A9P4IJJ0_9PEZI</name>
<evidence type="ECO:0000256" key="1">
    <source>
        <dbReference type="ARBA" id="ARBA00023242"/>
    </source>
</evidence>
<feature type="domain" description="Zn(2)-C6 fungal-type" evidence="2">
    <location>
        <begin position="16"/>
        <end position="46"/>
    </location>
</feature>
<dbReference type="InterPro" id="IPR001138">
    <property type="entry name" value="Zn2Cys6_DnaBD"/>
</dbReference>
<dbReference type="InterPro" id="IPR053157">
    <property type="entry name" value="Sterol_Uptake_Regulator"/>
</dbReference>
<reference evidence="3" key="1">
    <citation type="journal article" date="2020" name="Stud. Mycol.">
        <title>101 Dothideomycetes genomes: a test case for predicting lifestyles and emergence of pathogens.</title>
        <authorList>
            <person name="Haridas S."/>
            <person name="Albert R."/>
            <person name="Binder M."/>
            <person name="Bloem J."/>
            <person name="Labutti K."/>
            <person name="Salamov A."/>
            <person name="Andreopoulos B."/>
            <person name="Baker S."/>
            <person name="Barry K."/>
            <person name="Bills G."/>
            <person name="Bluhm B."/>
            <person name="Cannon C."/>
            <person name="Castanera R."/>
            <person name="Culley D."/>
            <person name="Daum C."/>
            <person name="Ezra D."/>
            <person name="Gonzalez J."/>
            <person name="Henrissat B."/>
            <person name="Kuo A."/>
            <person name="Liang C."/>
            <person name="Lipzen A."/>
            <person name="Lutzoni F."/>
            <person name="Magnuson J."/>
            <person name="Mondo S."/>
            <person name="Nolan M."/>
            <person name="Ohm R."/>
            <person name="Pangilinan J."/>
            <person name="Park H.-J."/>
            <person name="Ramirez L."/>
            <person name="Alfaro M."/>
            <person name="Sun H."/>
            <person name="Tritt A."/>
            <person name="Yoshinaga Y."/>
            <person name="Zwiers L.-H."/>
            <person name="Turgeon B."/>
            <person name="Goodwin S."/>
            <person name="Spatafora J."/>
            <person name="Crous P."/>
            <person name="Grigoriev I."/>
        </authorList>
    </citation>
    <scope>NUCLEOTIDE SEQUENCE</scope>
    <source>
        <strain evidence="3">CBS 133067</strain>
    </source>
</reference>
<dbReference type="GO" id="GO:0001228">
    <property type="term" value="F:DNA-binding transcription activator activity, RNA polymerase II-specific"/>
    <property type="evidence" value="ECO:0007669"/>
    <property type="project" value="TreeGrafter"/>
</dbReference>
<dbReference type="Pfam" id="PF00172">
    <property type="entry name" value="Zn_clus"/>
    <property type="match status" value="1"/>
</dbReference>
<dbReference type="InterPro" id="IPR021858">
    <property type="entry name" value="Fun_TF"/>
</dbReference>